<dbReference type="Gene3D" id="4.10.1110.10">
    <property type="entry name" value="AN1-like Zinc finger"/>
    <property type="match status" value="1"/>
</dbReference>
<keyword evidence="1" id="KW-0479">Metal-binding</keyword>
<evidence type="ECO:0000313" key="5">
    <source>
        <dbReference type="EMBL" id="WWC60592.1"/>
    </source>
</evidence>
<keyword evidence="6" id="KW-1185">Reference proteome</keyword>
<dbReference type="SUPFAM" id="SSF56112">
    <property type="entry name" value="Protein kinase-like (PK-like)"/>
    <property type="match status" value="1"/>
</dbReference>
<dbReference type="SUPFAM" id="SSF118310">
    <property type="entry name" value="AN1-like Zinc finger"/>
    <property type="match status" value="1"/>
</dbReference>
<keyword evidence="2" id="KW-0863">Zinc-finger</keyword>
<evidence type="ECO:0000259" key="4">
    <source>
        <dbReference type="SMART" id="SM00154"/>
    </source>
</evidence>
<name>A0AAJ8MGV4_9TREE</name>
<dbReference type="InterPro" id="IPR051678">
    <property type="entry name" value="AGP_Transferase"/>
</dbReference>
<keyword evidence="3" id="KW-0862">Zinc</keyword>
<dbReference type="Proteomes" id="UP000078595">
    <property type="component" value="Chromosome 3"/>
</dbReference>
<evidence type="ECO:0000256" key="2">
    <source>
        <dbReference type="ARBA" id="ARBA00022771"/>
    </source>
</evidence>
<proteinExistence type="predicted"/>
<dbReference type="InterPro" id="IPR000058">
    <property type="entry name" value="Znf_AN1"/>
</dbReference>
<dbReference type="RefSeq" id="XP_018265005.2">
    <property type="nucleotide sequence ID" value="XM_018406511.2"/>
</dbReference>
<dbReference type="PANTHER" id="PTHR21310">
    <property type="entry name" value="AMINOGLYCOSIDE PHOSPHOTRANSFERASE-RELATED-RELATED"/>
    <property type="match status" value="1"/>
</dbReference>
<dbReference type="GeneID" id="28966886"/>
<reference evidence="5" key="1">
    <citation type="submission" date="2013-07" db="EMBL/GenBank/DDBJ databases">
        <authorList>
            <consortium name="The Broad Institute Genome Sequencing Platform"/>
            <person name="Cuomo C."/>
            <person name="Litvintseva A."/>
            <person name="Chen Y."/>
            <person name="Heitman J."/>
            <person name="Sun S."/>
            <person name="Springer D."/>
            <person name="Dromer F."/>
            <person name="Young S.K."/>
            <person name="Zeng Q."/>
            <person name="Gargeya S."/>
            <person name="Fitzgerald M."/>
            <person name="Abouelleil A."/>
            <person name="Alvarado L."/>
            <person name="Berlin A.M."/>
            <person name="Chapman S.B."/>
            <person name="Dewar J."/>
            <person name="Goldberg J."/>
            <person name="Griggs A."/>
            <person name="Gujja S."/>
            <person name="Hansen M."/>
            <person name="Howarth C."/>
            <person name="Imamovic A."/>
            <person name="Larimer J."/>
            <person name="McCowan C."/>
            <person name="Murphy C."/>
            <person name="Pearson M."/>
            <person name="Priest M."/>
            <person name="Roberts A."/>
            <person name="Saif S."/>
            <person name="Shea T."/>
            <person name="Sykes S."/>
            <person name="Wortman J."/>
            <person name="Nusbaum C."/>
            <person name="Birren B."/>
        </authorList>
    </citation>
    <scope>NUCLEOTIDE SEQUENCE</scope>
    <source>
        <strain evidence="5">CBS 10117</strain>
    </source>
</reference>
<dbReference type="InterPro" id="IPR011009">
    <property type="entry name" value="Kinase-like_dom_sf"/>
</dbReference>
<dbReference type="SMART" id="SM00154">
    <property type="entry name" value="ZnF_AN1"/>
    <property type="match status" value="1"/>
</dbReference>
<dbReference type="PANTHER" id="PTHR21310:SF15">
    <property type="entry name" value="AMINOGLYCOSIDE PHOSPHOTRANSFERASE DOMAIN-CONTAINING PROTEIN"/>
    <property type="match status" value="1"/>
</dbReference>
<evidence type="ECO:0000256" key="1">
    <source>
        <dbReference type="ARBA" id="ARBA00022723"/>
    </source>
</evidence>
<sequence length="500" mass="57790">MPELIEYQCDYPGCGSVLFGSGIKCSWCRHIWCKSHDTVDQHECASLSMPQDVDRLRSIVQESADQQVARVLEKVRQHRHHIIQDIQSLRPSHVPTLHIPDTFDTLKASKWYSCFNVHFLISFEDNVKWLLRVRINDGREMPHDLVYPSIRSEVATLNVLKSHGVPVPTAWLPPHMQERYTGQEAPNIDYFFYDFLPGKAQEVPIDGYFGPINLPEDKIDQLVENYVKSQTMLSEIKLPCKQIGCLKISSTLDPAAEVIEVGPIIQQGTFMRPTAPHFLGPFDTLKEMYTAHIDATLHYISINGLRDKFQVDDYLWHLELRELVSCSKVLGETPDQLYIKHLDPSGTHLMVDENGYLSGILDWEWARVTTKADAFSDGLFRETEDFFWRGDNSLTDMEERVIDCYNKHGRPDLAECVTGSRLYHRLASIGRYDPARHKSGYREVFKPDLPEDFDPPPRDADWRVYMMQRYRANEGLQEVMQKYGWNIERAEEVSNRARGV</sequence>
<organism evidence="5 6">
    <name type="scientific">Kwoniella dejecticola CBS 10117</name>
    <dbReference type="NCBI Taxonomy" id="1296121"/>
    <lineage>
        <taxon>Eukaryota</taxon>
        <taxon>Fungi</taxon>
        <taxon>Dikarya</taxon>
        <taxon>Basidiomycota</taxon>
        <taxon>Agaricomycotina</taxon>
        <taxon>Tremellomycetes</taxon>
        <taxon>Tremellales</taxon>
        <taxon>Cryptococcaceae</taxon>
        <taxon>Kwoniella</taxon>
    </lineage>
</organism>
<feature type="domain" description="AN1-type" evidence="4">
    <location>
        <begin position="9"/>
        <end position="49"/>
    </location>
</feature>
<evidence type="ECO:0000313" key="6">
    <source>
        <dbReference type="Proteomes" id="UP000078595"/>
    </source>
</evidence>
<dbReference type="InterPro" id="IPR035896">
    <property type="entry name" value="AN1-like_Znf"/>
</dbReference>
<dbReference type="KEGG" id="kdj:28966886"/>
<protein>
    <recommendedName>
        <fullName evidence="4">AN1-type domain-containing protein</fullName>
    </recommendedName>
</protein>
<evidence type="ECO:0000256" key="3">
    <source>
        <dbReference type="ARBA" id="ARBA00022833"/>
    </source>
</evidence>
<dbReference type="AlphaFoldDB" id="A0AAJ8MGV4"/>
<reference evidence="5" key="2">
    <citation type="submission" date="2024-02" db="EMBL/GenBank/DDBJ databases">
        <title>Comparative genomics of Cryptococcus and Kwoniella reveals pathogenesis evolution and contrasting modes of karyotype evolution via chromosome fusion or intercentromeric recombination.</title>
        <authorList>
            <person name="Coelho M.A."/>
            <person name="David-Palma M."/>
            <person name="Shea T."/>
            <person name="Bowers K."/>
            <person name="McGinley-Smith S."/>
            <person name="Mohammad A.W."/>
            <person name="Gnirke A."/>
            <person name="Yurkov A.M."/>
            <person name="Nowrousian M."/>
            <person name="Sun S."/>
            <person name="Cuomo C.A."/>
            <person name="Heitman J."/>
        </authorList>
    </citation>
    <scope>NUCLEOTIDE SEQUENCE</scope>
    <source>
        <strain evidence="5">CBS 10117</strain>
    </source>
</reference>
<dbReference type="Pfam" id="PF01428">
    <property type="entry name" value="zf-AN1"/>
    <property type="match status" value="1"/>
</dbReference>
<accession>A0AAJ8MGV4</accession>
<gene>
    <name evidence="5" type="ORF">I303_103166</name>
</gene>
<dbReference type="EMBL" id="CP144532">
    <property type="protein sequence ID" value="WWC60592.1"/>
    <property type="molecule type" value="Genomic_DNA"/>
</dbReference>
<dbReference type="GO" id="GO:0008270">
    <property type="term" value="F:zinc ion binding"/>
    <property type="evidence" value="ECO:0007669"/>
    <property type="project" value="UniProtKB-KW"/>
</dbReference>